<feature type="region of interest" description="Disordered" evidence="4">
    <location>
        <begin position="337"/>
        <end position="357"/>
    </location>
</feature>
<dbReference type="PANTHER" id="PTHR24104">
    <property type="entry name" value="E3 UBIQUITIN-PROTEIN LIGASE NHLRC1-RELATED"/>
    <property type="match status" value="1"/>
</dbReference>
<keyword evidence="6" id="KW-1185">Reference proteome</keyword>
<feature type="compositionally biased region" description="Polar residues" evidence="4">
    <location>
        <begin position="209"/>
        <end position="219"/>
    </location>
</feature>
<dbReference type="PANTHER" id="PTHR24104:SF53">
    <property type="match status" value="1"/>
</dbReference>
<organism evidence="5 6">
    <name type="scientific">Engystomops pustulosus</name>
    <name type="common">Tungara frog</name>
    <name type="synonym">Physalaemus pustulosus</name>
    <dbReference type="NCBI Taxonomy" id="76066"/>
    <lineage>
        <taxon>Eukaryota</taxon>
        <taxon>Metazoa</taxon>
        <taxon>Chordata</taxon>
        <taxon>Craniata</taxon>
        <taxon>Vertebrata</taxon>
        <taxon>Euteleostomi</taxon>
        <taxon>Amphibia</taxon>
        <taxon>Batrachia</taxon>
        <taxon>Anura</taxon>
        <taxon>Neobatrachia</taxon>
        <taxon>Hyloidea</taxon>
        <taxon>Leptodactylidae</taxon>
        <taxon>Leiuperinae</taxon>
        <taxon>Engystomops</taxon>
    </lineage>
</organism>
<dbReference type="InterPro" id="IPR011042">
    <property type="entry name" value="6-blade_b-propeller_TolB-like"/>
</dbReference>
<dbReference type="Proteomes" id="UP000824782">
    <property type="component" value="Unassembled WGS sequence"/>
</dbReference>
<feature type="region of interest" description="Disordered" evidence="4">
    <location>
        <begin position="401"/>
        <end position="439"/>
    </location>
</feature>
<dbReference type="Pfam" id="PF01436">
    <property type="entry name" value="NHL"/>
    <property type="match status" value="1"/>
</dbReference>
<feature type="region of interest" description="Disordered" evidence="4">
    <location>
        <begin position="261"/>
        <end position="320"/>
    </location>
</feature>
<gene>
    <name evidence="5" type="ORF">GDO81_020872</name>
</gene>
<dbReference type="GO" id="GO:0043161">
    <property type="term" value="P:proteasome-mediated ubiquitin-dependent protein catabolic process"/>
    <property type="evidence" value="ECO:0007669"/>
    <property type="project" value="TreeGrafter"/>
</dbReference>
<reference evidence="5" key="1">
    <citation type="thesis" date="2020" institute="ProQuest LLC" country="789 East Eisenhower Parkway, Ann Arbor, MI, USA">
        <title>Comparative Genomics and Chromosome Evolution.</title>
        <authorList>
            <person name="Mudd A.B."/>
        </authorList>
    </citation>
    <scope>NUCLEOTIDE SEQUENCE</scope>
    <source>
        <strain evidence="5">237g6f4</strain>
        <tissue evidence="5">Blood</tissue>
    </source>
</reference>
<name>A0AAV6ZGU7_ENGPU</name>
<proteinExistence type="predicted"/>
<dbReference type="InterPro" id="IPR001258">
    <property type="entry name" value="NHL_repeat"/>
</dbReference>
<feature type="repeat" description="NHL" evidence="2">
    <location>
        <begin position="684"/>
        <end position="727"/>
    </location>
</feature>
<dbReference type="SUPFAM" id="SSF101898">
    <property type="entry name" value="NHL repeat"/>
    <property type="match status" value="1"/>
</dbReference>
<dbReference type="GO" id="GO:0000209">
    <property type="term" value="P:protein polyubiquitination"/>
    <property type="evidence" value="ECO:0007669"/>
    <property type="project" value="TreeGrafter"/>
</dbReference>
<evidence type="ECO:0000313" key="5">
    <source>
        <dbReference type="EMBL" id="KAG8545438.1"/>
    </source>
</evidence>
<keyword evidence="1" id="KW-0677">Repeat</keyword>
<evidence type="ECO:0000256" key="4">
    <source>
        <dbReference type="SAM" id="MobiDB-lite"/>
    </source>
</evidence>
<evidence type="ECO:0000256" key="2">
    <source>
        <dbReference type="PROSITE-ProRule" id="PRU00504"/>
    </source>
</evidence>
<evidence type="ECO:0000256" key="1">
    <source>
        <dbReference type="ARBA" id="ARBA00022737"/>
    </source>
</evidence>
<dbReference type="PROSITE" id="PS51125">
    <property type="entry name" value="NHL"/>
    <property type="match status" value="2"/>
</dbReference>
<feature type="compositionally biased region" description="Low complexity" evidence="4">
    <location>
        <begin position="612"/>
        <end position="624"/>
    </location>
</feature>
<dbReference type="Gene3D" id="2.120.10.30">
    <property type="entry name" value="TolB, C-terminal domain"/>
    <property type="match status" value="1"/>
</dbReference>
<feature type="region of interest" description="Disordered" evidence="4">
    <location>
        <begin position="179"/>
        <end position="231"/>
    </location>
</feature>
<evidence type="ECO:0000256" key="3">
    <source>
        <dbReference type="SAM" id="Coils"/>
    </source>
</evidence>
<feature type="region of interest" description="Disordered" evidence="4">
    <location>
        <begin position="374"/>
        <end position="393"/>
    </location>
</feature>
<dbReference type="GO" id="GO:0061630">
    <property type="term" value="F:ubiquitin protein ligase activity"/>
    <property type="evidence" value="ECO:0007669"/>
    <property type="project" value="TreeGrafter"/>
</dbReference>
<evidence type="ECO:0000313" key="6">
    <source>
        <dbReference type="Proteomes" id="UP000824782"/>
    </source>
</evidence>
<comment type="caution">
    <text evidence="5">The sequence shown here is derived from an EMBL/GenBank/DDBJ whole genome shotgun (WGS) entry which is preliminary data.</text>
</comment>
<keyword evidence="3" id="KW-0175">Coiled coil</keyword>
<sequence>MSDFSSLLRQLAQTCQELEQIKAQQTRDHERVSKSFEKTLLSILKQEQSILNHVEEEHQHLRDQLSTIQRDNEIALQNGVCEINSMVHKICNVSSQLKQALVTSNNHEVVVRQLQGTVSDIFSKKNSININLKKVHFTPRPLESAILGEIQCEAQPLGLSIPCLDQTVESQHFKKATNQPILLSDEMPPWEDMSHDHDGLEMNDDSDPESASTTTNHSSLDQKRQLDNQRLSPRDLAVMKADSAALSPRAATKIWISGNKSSAQRLNKKPHGARAGVVNSDLSSKRSTQPLTNKGTRGHPRREISQQLPSSTKHHSKMRKETMTMLESEILSNLEETLKETSSNTRHEDSGGDEIFPDHSTLFRATAAYVCEDNSGSSEDTMEEMDTDGVKDPKACRQLAIRDSRVPSAKKPSNGEQGTGWNSMDSNTQNPKESTKIPQVSKLNKQNLEISATQVTPHPSTSGIDYMRMSDETSDSLSGDFLNVPLRSCSPCESVASTYTFIIETPKKNQTEVKSSTFSRSSNPVNRESRKRPPVITANAEKSEVKSKQQTSALPDGKPRPGAKLRNQRPQSYWKPVPRSSSMMYIEKVSRPQTAPSRSTRPMSAKERRDSVSSSSSTWSNPRSVAASTPSSSLREIRVRVKSSQYSRKPAKVSQPRLRCLSRSEPNLMDCPSDGVGDGATKLVRQFGKFGSGRAELNLPHGMSATTTGSIYIVDYGNRRLQVMDTRGKLLQQFSLQAKNYFDVAVSNRGLVALTNSSDRSVDVYSKHGRLLHVLSRNWGAPRGITANYRDEFVVADMKLGTLCALTLDTSSGRQKESTVVPGFNKPYLVASNSQGLLAVSERGLDGGCCVKVLGDNWQLLKVLGLKSGPGPAVCNPWGVCMDSEGGVLVADWAQTHRIIYYPPRRVALVIVEEGLSSPRGLALWQDGLLLVADSMHNCIKLYQYQED</sequence>
<feature type="repeat" description="NHL" evidence="2">
    <location>
        <begin position="869"/>
        <end position="905"/>
    </location>
</feature>
<feature type="region of interest" description="Disordered" evidence="4">
    <location>
        <begin position="510"/>
        <end position="657"/>
    </location>
</feature>
<accession>A0AAV6ZGU7</accession>
<dbReference type="EMBL" id="WNYA01001618">
    <property type="protein sequence ID" value="KAG8545438.1"/>
    <property type="molecule type" value="Genomic_DNA"/>
</dbReference>
<protein>
    <submittedName>
        <fullName evidence="5">Uncharacterized protein</fullName>
    </submittedName>
</protein>
<feature type="compositionally biased region" description="Polar residues" evidence="4">
    <location>
        <begin position="280"/>
        <end position="295"/>
    </location>
</feature>
<feature type="coiled-coil region" evidence="3">
    <location>
        <begin position="4"/>
        <end position="71"/>
    </location>
</feature>
<dbReference type="InterPro" id="IPR050952">
    <property type="entry name" value="TRIM-NHL_E3_ligases"/>
</dbReference>
<dbReference type="AlphaFoldDB" id="A0AAV6ZGU7"/>
<feature type="compositionally biased region" description="Polar residues" evidence="4">
    <location>
        <begin position="591"/>
        <end position="602"/>
    </location>
</feature>
<feature type="compositionally biased region" description="Polar residues" evidence="4">
    <location>
        <begin position="414"/>
        <end position="439"/>
    </location>
</feature>
<feature type="compositionally biased region" description="Polar residues" evidence="4">
    <location>
        <begin position="512"/>
        <end position="526"/>
    </location>
</feature>